<evidence type="ECO:0000256" key="5">
    <source>
        <dbReference type="ARBA" id="ARBA00023002"/>
    </source>
</evidence>
<dbReference type="OrthoDB" id="269774at2"/>
<feature type="domain" description="Fe2OG dioxygenase" evidence="7">
    <location>
        <begin position="231"/>
        <end position="328"/>
    </location>
</feature>
<keyword evidence="2" id="KW-0479">Metal-binding</keyword>
<evidence type="ECO:0000256" key="1">
    <source>
        <dbReference type="ARBA" id="ARBA00001961"/>
    </source>
</evidence>
<dbReference type="GO" id="GO:0005506">
    <property type="term" value="F:iron ion binding"/>
    <property type="evidence" value="ECO:0007669"/>
    <property type="project" value="InterPro"/>
</dbReference>
<dbReference type="Pfam" id="PF13640">
    <property type="entry name" value="2OG-FeII_Oxy_3"/>
    <property type="match status" value="1"/>
</dbReference>
<dbReference type="GO" id="GO:0004656">
    <property type="term" value="F:procollagen-proline 4-dioxygenase activity"/>
    <property type="evidence" value="ECO:0007669"/>
    <property type="project" value="TreeGrafter"/>
</dbReference>
<dbReference type="RefSeq" id="WP_078668372.1">
    <property type="nucleotide sequence ID" value="NZ_FUWZ01000001.1"/>
</dbReference>
<dbReference type="InterPro" id="IPR005123">
    <property type="entry name" value="Oxoglu/Fe-dep_dioxygenase_dom"/>
</dbReference>
<dbReference type="Proteomes" id="UP000190367">
    <property type="component" value="Unassembled WGS sequence"/>
</dbReference>
<dbReference type="Gene3D" id="2.60.120.620">
    <property type="entry name" value="q2cbj1_9rhob like domain"/>
    <property type="match status" value="1"/>
</dbReference>
<dbReference type="PANTHER" id="PTHR10869">
    <property type="entry name" value="PROLYL 4-HYDROXYLASE ALPHA SUBUNIT"/>
    <property type="match status" value="1"/>
</dbReference>
<dbReference type="InterPro" id="IPR044862">
    <property type="entry name" value="Pro_4_hyd_alph_FE2OG_OXY"/>
</dbReference>
<dbReference type="InterPro" id="IPR045054">
    <property type="entry name" value="P4HA-like"/>
</dbReference>
<organism evidence="8 9">
    <name type="scientific">Chitinophaga eiseniae</name>
    <dbReference type="NCBI Taxonomy" id="634771"/>
    <lineage>
        <taxon>Bacteria</taxon>
        <taxon>Pseudomonadati</taxon>
        <taxon>Bacteroidota</taxon>
        <taxon>Chitinophagia</taxon>
        <taxon>Chitinophagales</taxon>
        <taxon>Chitinophagaceae</taxon>
        <taxon>Chitinophaga</taxon>
    </lineage>
</organism>
<evidence type="ECO:0000313" key="9">
    <source>
        <dbReference type="Proteomes" id="UP000190367"/>
    </source>
</evidence>
<dbReference type="InterPro" id="IPR006620">
    <property type="entry name" value="Pro_4_hyd_alph"/>
</dbReference>
<keyword evidence="4" id="KW-0223">Dioxygenase</keyword>
<evidence type="ECO:0000256" key="6">
    <source>
        <dbReference type="ARBA" id="ARBA00023004"/>
    </source>
</evidence>
<dbReference type="PROSITE" id="PS51471">
    <property type="entry name" value="FE2OG_OXY"/>
    <property type="match status" value="1"/>
</dbReference>
<dbReference type="GO" id="GO:0031418">
    <property type="term" value="F:L-ascorbic acid binding"/>
    <property type="evidence" value="ECO:0007669"/>
    <property type="project" value="UniProtKB-KW"/>
</dbReference>
<gene>
    <name evidence="8" type="ORF">SAMN04488128_1011802</name>
</gene>
<evidence type="ECO:0000256" key="3">
    <source>
        <dbReference type="ARBA" id="ARBA00022896"/>
    </source>
</evidence>
<dbReference type="STRING" id="634771.SAMN04488128_1011802"/>
<protein>
    <submittedName>
        <fullName evidence="8">2OG-Fe(II) oxygenase superfamily protein</fullName>
    </submittedName>
</protein>
<dbReference type="AlphaFoldDB" id="A0A1T4NXL0"/>
<keyword evidence="3" id="KW-0847">Vitamin C</keyword>
<accession>A0A1T4NXL0</accession>
<name>A0A1T4NXL0_9BACT</name>
<keyword evidence="5" id="KW-0560">Oxidoreductase</keyword>
<comment type="cofactor">
    <cofactor evidence="1">
        <name>L-ascorbate</name>
        <dbReference type="ChEBI" id="CHEBI:38290"/>
    </cofactor>
</comment>
<sequence length="328" mass="36673">MKPGFHTIAHHYAVNLVLYFLGLHNINMGRLKVRTALYAKETFPELSIQVISVELQEWGIRHTLKTAPCSITGAGIFPTMAVVSIQEQEALVVVEKVEGQLVHLQYASADRATFAVSELTVLHYLDIHGIVIDKAFCASNEQDDLTKREAYADTIFAVEDFFSAEECGYMINYCEQHHLFNRSMTGAADGTSEVTGNRTSYSAFITNCRQDTLFNNIVERAADLMEVEAACVEDLQCVRYGPGQEYRPHFDSFERGPKRKATLLVYLNDDFEGGETIFPEIGVSVSPRKGMALAFMNLDEQHNDLIYSLHGGAPVTDGTKFACNIWIH</sequence>
<dbReference type="SMART" id="SM00702">
    <property type="entry name" value="P4Hc"/>
    <property type="match status" value="1"/>
</dbReference>
<evidence type="ECO:0000256" key="2">
    <source>
        <dbReference type="ARBA" id="ARBA00022723"/>
    </source>
</evidence>
<keyword evidence="6" id="KW-0408">Iron</keyword>
<evidence type="ECO:0000313" key="8">
    <source>
        <dbReference type="EMBL" id="SJZ84024.1"/>
    </source>
</evidence>
<dbReference type="EMBL" id="FUWZ01000001">
    <property type="protein sequence ID" value="SJZ84024.1"/>
    <property type="molecule type" value="Genomic_DNA"/>
</dbReference>
<evidence type="ECO:0000259" key="7">
    <source>
        <dbReference type="PROSITE" id="PS51471"/>
    </source>
</evidence>
<dbReference type="PANTHER" id="PTHR10869:SF246">
    <property type="entry name" value="TRANSMEMBRANE PROLYL 4-HYDROXYLASE"/>
    <property type="match status" value="1"/>
</dbReference>
<evidence type="ECO:0000256" key="4">
    <source>
        <dbReference type="ARBA" id="ARBA00022964"/>
    </source>
</evidence>
<proteinExistence type="predicted"/>
<reference evidence="9" key="1">
    <citation type="submission" date="2017-02" db="EMBL/GenBank/DDBJ databases">
        <authorList>
            <person name="Varghese N."/>
            <person name="Submissions S."/>
        </authorList>
    </citation>
    <scope>NUCLEOTIDE SEQUENCE [LARGE SCALE GENOMIC DNA]</scope>
    <source>
        <strain evidence="9">DSM 22224</strain>
    </source>
</reference>
<keyword evidence="9" id="KW-1185">Reference proteome</keyword>